<sequence>MKRIYFLFAIIAIVVLTAQAFSDADAEADAFADAEAIKWSNLKKWLNKDNMKKMCPVAKAAMEKMCK</sequence>
<name>A0A8U0LTN6_RHYMT</name>
<evidence type="ECO:0000256" key="1">
    <source>
        <dbReference type="SAM" id="SignalP"/>
    </source>
</evidence>
<protein>
    <submittedName>
        <fullName evidence="2">Venom peptide ECTX1-Rm6e</fullName>
    </submittedName>
</protein>
<accession>A0A8U0LTN6</accession>
<organism evidence="2">
    <name type="scientific">Rhytidoponera metallica</name>
    <name type="common">Australian green-headed ant</name>
    <name type="synonym">Ponera metallica</name>
    <dbReference type="NCBI Taxonomy" id="148364"/>
    <lineage>
        <taxon>Eukaryota</taxon>
        <taxon>Metazoa</taxon>
        <taxon>Ecdysozoa</taxon>
        <taxon>Arthropoda</taxon>
        <taxon>Hexapoda</taxon>
        <taxon>Insecta</taxon>
        <taxon>Pterygota</taxon>
        <taxon>Neoptera</taxon>
        <taxon>Endopterygota</taxon>
        <taxon>Hymenoptera</taxon>
        <taxon>Apocrita</taxon>
        <taxon>Aculeata</taxon>
        <taxon>Formicoidea</taxon>
        <taxon>Formicidae</taxon>
        <taxon>Ectatomminae</taxon>
        <taxon>Ectatommini</taxon>
        <taxon>Rhytidoponera</taxon>
    </lineage>
</organism>
<dbReference type="AlphaFoldDB" id="A0A8U0LTN6"/>
<feature type="signal peptide" evidence="1">
    <location>
        <begin position="1"/>
        <end position="20"/>
    </location>
</feature>
<evidence type="ECO:0000313" key="2">
    <source>
        <dbReference type="EMBL" id="UPH34072.1"/>
    </source>
</evidence>
<proteinExistence type="evidence at transcript level"/>
<dbReference type="EMBL" id="MW317039">
    <property type="protein sequence ID" value="UPH34072.1"/>
    <property type="molecule type" value="mRNA"/>
</dbReference>
<feature type="chain" id="PRO_5035726863" evidence="1">
    <location>
        <begin position="21"/>
        <end position="67"/>
    </location>
</feature>
<keyword evidence="1" id="KW-0732">Signal</keyword>
<reference evidence="2" key="1">
    <citation type="submission" date="2020-11" db="EMBL/GenBank/DDBJ databases">
        <authorList>
            <person name="Robinson S.D."/>
        </authorList>
    </citation>
    <scope>NUCLEOTIDE SEQUENCE</scope>
    <source>
        <tissue evidence="2">Venom apparatus</tissue>
    </source>
</reference>